<dbReference type="PANTHER" id="PTHR22684">
    <property type="entry name" value="NULP1-RELATED"/>
    <property type="match status" value="1"/>
</dbReference>
<sequence length="889" mass="97465">MSTRALRKLLELKEEERKQEQERKVQKKKKGGSHRKAINVFQALENHDDEDEEEAPIVEDVYDLAPVHEQSESPESPQVVHPKQPEEAARPEVKPAMSKKAARKQKKHAAAAEELDEEEAAKRREEEAAELDAMLEKLAEVVPPSAADTTPTSGGASRRGPVDRPSLLHVQPQLLNWNAEFGRRFGGAPVAVGRKDKEDEEEDDKQAKKKGRGIRMMMASRRGHTTGPRRSPMLSIPIDPAWPGYFNPGISMELLHTGVESTWDLPRPRAPTGEEEEEDATPAPPPLPLATTPSADVLEGGLFVHPTGCRPVRVDVPVGHYQYVYTAEYHASTIEFERVLESHSLDALAMFVEENPWHVGGLLQLNSALALIGQHEQAQQYLHRALFVLETAMHTSFTLAGPARCRLHYVAEQVHRALRPPTDLAQGTGHLAGLPTPQQQPDDAAGDEADEATMEQDALQLSVLPTSVTDGANQALHVGLFRHMMALSRMGCPRAALEVAKVLLGLDPEDPLMVRLCIDTYALRSGQEQWLLQYLSESLPPVPSPSTATSTSTAATTTSTSTTSTSPSAGPSQADDFYAPAAPFFRLPARGTIHTDVPLLLPNMALGAALAQWQLEGGETAVRVAALMSRSDGLLQQALLLFPALLPGLVNRLHGALFPESAGPATRDEGKRWMEKSLVGHSRGAAVPVPVESASLGHLMAITIERHWALWRDQGHQNWLRANAQRAGDPASGWLAQLRGQCYLISGTNDFTDLTLEEYAETSTAVLPAQDPLLDGFLHNDARGVRIAFPAAADDQHRLAPVWGGLAGLPPIIQHYGNLNVARFFQRWERPLMAGEQLIWGPYRRRRQTQEDVGEGAYQGGGVGIIWGAARATRWVWIFVKSLLPNMQF</sequence>
<organism evidence="2 3">
    <name type="scientific">Paratrimastix pyriformis</name>
    <dbReference type="NCBI Taxonomy" id="342808"/>
    <lineage>
        <taxon>Eukaryota</taxon>
        <taxon>Metamonada</taxon>
        <taxon>Preaxostyla</taxon>
        <taxon>Paratrimastigidae</taxon>
        <taxon>Paratrimastix</taxon>
    </lineage>
</organism>
<accession>A0ABQ8UMW5</accession>
<evidence type="ECO:0000313" key="3">
    <source>
        <dbReference type="Proteomes" id="UP001141327"/>
    </source>
</evidence>
<dbReference type="Proteomes" id="UP001141327">
    <property type="component" value="Unassembled WGS sequence"/>
</dbReference>
<protein>
    <submittedName>
        <fullName evidence="2">Transcriptional repressor TCF25</fullName>
    </submittedName>
</protein>
<feature type="region of interest" description="Disordered" evidence="1">
    <location>
        <begin position="1"/>
        <end position="164"/>
    </location>
</feature>
<feature type="compositionally biased region" description="Basic and acidic residues" evidence="1">
    <location>
        <begin position="83"/>
        <end position="93"/>
    </location>
</feature>
<dbReference type="Pfam" id="PF04910">
    <property type="entry name" value="Tcf25"/>
    <property type="match status" value="2"/>
</dbReference>
<name>A0ABQ8UMW5_9EUKA</name>
<feature type="region of interest" description="Disordered" evidence="1">
    <location>
        <begin position="264"/>
        <end position="291"/>
    </location>
</feature>
<feature type="region of interest" description="Disordered" evidence="1">
    <location>
        <begin position="425"/>
        <end position="450"/>
    </location>
</feature>
<dbReference type="InterPro" id="IPR006994">
    <property type="entry name" value="TCF25/Rqc1"/>
</dbReference>
<feature type="compositionally biased region" description="Basic residues" evidence="1">
    <location>
        <begin position="100"/>
        <end position="109"/>
    </location>
</feature>
<evidence type="ECO:0000313" key="2">
    <source>
        <dbReference type="EMBL" id="KAJ4459817.1"/>
    </source>
</evidence>
<gene>
    <name evidence="2" type="ORF">PAPYR_4218</name>
</gene>
<feature type="compositionally biased region" description="Basic and acidic residues" evidence="1">
    <location>
        <begin position="8"/>
        <end position="24"/>
    </location>
</feature>
<keyword evidence="3" id="KW-1185">Reference proteome</keyword>
<dbReference type="EMBL" id="JAPMOS010000017">
    <property type="protein sequence ID" value="KAJ4459817.1"/>
    <property type="molecule type" value="Genomic_DNA"/>
</dbReference>
<feature type="region of interest" description="Disordered" evidence="1">
    <location>
        <begin position="192"/>
        <end position="213"/>
    </location>
</feature>
<comment type="caution">
    <text evidence="2">The sequence shown here is derived from an EMBL/GenBank/DDBJ whole genome shotgun (WGS) entry which is preliminary data.</text>
</comment>
<proteinExistence type="predicted"/>
<feature type="compositionally biased region" description="Acidic residues" evidence="1">
    <location>
        <begin position="47"/>
        <end position="62"/>
    </location>
</feature>
<feature type="compositionally biased region" description="Basic residues" evidence="1">
    <location>
        <begin position="25"/>
        <end position="37"/>
    </location>
</feature>
<evidence type="ECO:0000256" key="1">
    <source>
        <dbReference type="SAM" id="MobiDB-lite"/>
    </source>
</evidence>
<reference evidence="2" key="1">
    <citation type="journal article" date="2022" name="bioRxiv">
        <title>Genomics of Preaxostyla Flagellates Illuminates Evolutionary Transitions and the Path Towards Mitochondrial Loss.</title>
        <authorList>
            <person name="Novak L.V.F."/>
            <person name="Treitli S.C."/>
            <person name="Pyrih J."/>
            <person name="Halakuc P."/>
            <person name="Pipaliya S.V."/>
            <person name="Vacek V."/>
            <person name="Brzon O."/>
            <person name="Soukal P."/>
            <person name="Eme L."/>
            <person name="Dacks J.B."/>
            <person name="Karnkowska A."/>
            <person name="Elias M."/>
            <person name="Hampl V."/>
        </authorList>
    </citation>
    <scope>NUCLEOTIDE SEQUENCE</scope>
    <source>
        <strain evidence="2">RCP-MX</strain>
    </source>
</reference>
<dbReference type="PANTHER" id="PTHR22684:SF0">
    <property type="entry name" value="RIBOSOME QUALITY CONTROL COMPLEX SUBUNIT TCF25"/>
    <property type="match status" value="1"/>
</dbReference>
<feature type="region of interest" description="Disordered" evidence="1">
    <location>
        <begin position="541"/>
        <end position="573"/>
    </location>
</feature>